<dbReference type="Gene3D" id="1.20.5.500">
    <property type="entry name" value="Single helix bin"/>
    <property type="match status" value="1"/>
</dbReference>
<feature type="region of interest" description="Disordered" evidence="2">
    <location>
        <begin position="200"/>
        <end position="231"/>
    </location>
</feature>
<feature type="compositionally biased region" description="Polar residues" evidence="2">
    <location>
        <begin position="65"/>
        <end position="86"/>
    </location>
</feature>
<accession>A0A8J9ZJB8</accession>
<keyword evidence="4" id="KW-1185">Reference proteome</keyword>
<feature type="compositionally biased region" description="Low complexity" evidence="2">
    <location>
        <begin position="403"/>
        <end position="414"/>
    </location>
</feature>
<dbReference type="EMBL" id="OV696687">
    <property type="protein sequence ID" value="CAH1254676.1"/>
    <property type="molecule type" value="Genomic_DNA"/>
</dbReference>
<proteinExistence type="predicted"/>
<gene>
    <name evidence="3" type="primary">Hypp1390</name>
    <name evidence="3" type="ORF">BLAG_LOCUS13998</name>
</gene>
<organism evidence="3 4">
    <name type="scientific">Branchiostoma lanceolatum</name>
    <name type="common">Common lancelet</name>
    <name type="synonym">Amphioxus lanceolatum</name>
    <dbReference type="NCBI Taxonomy" id="7740"/>
    <lineage>
        <taxon>Eukaryota</taxon>
        <taxon>Metazoa</taxon>
        <taxon>Chordata</taxon>
        <taxon>Cephalochordata</taxon>
        <taxon>Leptocardii</taxon>
        <taxon>Amphioxiformes</taxon>
        <taxon>Branchiostomatidae</taxon>
        <taxon>Branchiostoma</taxon>
    </lineage>
</organism>
<name>A0A8J9ZJB8_BRALA</name>
<reference evidence="3" key="1">
    <citation type="submission" date="2022-01" db="EMBL/GenBank/DDBJ databases">
        <authorList>
            <person name="Braso-Vives M."/>
        </authorList>
    </citation>
    <scope>NUCLEOTIDE SEQUENCE</scope>
</reference>
<feature type="compositionally biased region" description="Low complexity" evidence="2">
    <location>
        <begin position="24"/>
        <end position="34"/>
    </location>
</feature>
<feature type="compositionally biased region" description="Low complexity" evidence="2">
    <location>
        <begin position="472"/>
        <end position="485"/>
    </location>
</feature>
<feature type="coiled-coil region" evidence="1">
    <location>
        <begin position="257"/>
        <end position="305"/>
    </location>
</feature>
<dbReference type="OrthoDB" id="10376347at2759"/>
<feature type="region of interest" description="Disordered" evidence="2">
    <location>
        <begin position="109"/>
        <end position="131"/>
    </location>
</feature>
<feature type="region of interest" description="Disordered" evidence="2">
    <location>
        <begin position="24"/>
        <end position="88"/>
    </location>
</feature>
<dbReference type="AlphaFoldDB" id="A0A8J9ZJB8"/>
<dbReference type="Proteomes" id="UP000838412">
    <property type="component" value="Chromosome 2"/>
</dbReference>
<evidence type="ECO:0000256" key="2">
    <source>
        <dbReference type="SAM" id="MobiDB-lite"/>
    </source>
</evidence>
<evidence type="ECO:0000256" key="1">
    <source>
        <dbReference type="SAM" id="Coils"/>
    </source>
</evidence>
<evidence type="ECO:0000313" key="3">
    <source>
        <dbReference type="EMBL" id="CAH1254676.1"/>
    </source>
</evidence>
<evidence type="ECO:0000313" key="4">
    <source>
        <dbReference type="Proteomes" id="UP000838412"/>
    </source>
</evidence>
<protein>
    <submittedName>
        <fullName evidence="3">Hypp1390 protein</fullName>
    </submittedName>
</protein>
<keyword evidence="1" id="KW-0175">Coiled coil</keyword>
<sequence length="485" mass="53415">MSYPSNYHRSGLASTLGNLFSFGSGSRSQSVSSRWAGTSFVRGSRERRSYTGSTRAPSRAFDSGTGPSYSVQTGYTSPTSPQSVSRTYGADTSRIYGADTSRARLLVRTSSAPSLRAHSRRSSGEYAASKRQEKPLDFVHIETKLNGHVFVDGEQEKVDMDEVFGNKIPISPPSLSPVFLSPKAETRHSQVSPDVLLSPRTLSPRALSPAPRALSPVSPRALSPVSPRALSPVSSRALSPVQSSMTSISARNVEVDVNAHIRRTEQLERDLDLYKSRYEKESGIRKDLENQLSEAREEITALSGINRRLKGDNEALRKRCQTDEIHCSTGLMDMRSHYEKVVRNTKKDLEAYYMERVRRVTDEAKRHAVELGRVTADWRALSEQIRSLQTENDRLRRMAGFDSSSSPSTTKTTSGVAKSPTKTVTFKNGPLPESTSNARTTMVRVKYVDAASTSSSSDEDDTETTSVRAKSKISSNVKISKTSDV</sequence>
<feature type="region of interest" description="Disordered" evidence="2">
    <location>
        <begin position="398"/>
        <end position="485"/>
    </location>
</feature>